<organism evidence="2 3">
    <name type="scientific">Lysobacter silvisoli</name>
    <dbReference type="NCBI Taxonomy" id="2293254"/>
    <lineage>
        <taxon>Bacteria</taxon>
        <taxon>Pseudomonadati</taxon>
        <taxon>Pseudomonadota</taxon>
        <taxon>Gammaproteobacteria</taxon>
        <taxon>Lysobacterales</taxon>
        <taxon>Lysobacteraceae</taxon>
        <taxon>Lysobacter</taxon>
    </lineage>
</organism>
<dbReference type="OrthoDB" id="6028411at2"/>
<evidence type="ECO:0000313" key="3">
    <source>
        <dbReference type="Proteomes" id="UP000264492"/>
    </source>
</evidence>
<gene>
    <name evidence="2" type="ORF">DX914_03190</name>
</gene>
<dbReference type="EMBL" id="QTSU01000001">
    <property type="protein sequence ID" value="RDZ28163.1"/>
    <property type="molecule type" value="Genomic_DNA"/>
</dbReference>
<evidence type="ECO:0000313" key="2">
    <source>
        <dbReference type="EMBL" id="RDZ28163.1"/>
    </source>
</evidence>
<sequence>MPSPKKPAPAPTPPAPAAPPKTGHAFSSRKPPDRNGLTHERLAADLEAFHRAGGRIEVLGITRALRRIGTDAEAAAPADTAESKSSS</sequence>
<evidence type="ECO:0000256" key="1">
    <source>
        <dbReference type="SAM" id="MobiDB-lite"/>
    </source>
</evidence>
<dbReference type="AlphaFoldDB" id="A0A371K2L7"/>
<comment type="caution">
    <text evidence="2">The sequence shown here is derived from an EMBL/GenBank/DDBJ whole genome shotgun (WGS) entry which is preliminary data.</text>
</comment>
<feature type="region of interest" description="Disordered" evidence="1">
    <location>
        <begin position="1"/>
        <end position="37"/>
    </location>
</feature>
<feature type="compositionally biased region" description="Pro residues" evidence="1">
    <location>
        <begin position="1"/>
        <end position="19"/>
    </location>
</feature>
<reference evidence="2 3" key="1">
    <citation type="submission" date="2018-08" db="EMBL/GenBank/DDBJ databases">
        <title>Lysobacter sp. zong2l5, whole genome shotgun sequence.</title>
        <authorList>
            <person name="Zhang X."/>
            <person name="Feng G."/>
            <person name="Zhu H."/>
        </authorList>
    </citation>
    <scope>NUCLEOTIDE SEQUENCE [LARGE SCALE GENOMIC DNA]</scope>
    <source>
        <strain evidence="3">zong2l5</strain>
    </source>
</reference>
<accession>A0A371K2L7</accession>
<name>A0A371K2L7_9GAMM</name>
<dbReference type="RefSeq" id="WP_115857605.1">
    <property type="nucleotide sequence ID" value="NZ_QTSU01000001.1"/>
</dbReference>
<protein>
    <submittedName>
        <fullName evidence="2">Uncharacterized protein</fullName>
    </submittedName>
</protein>
<dbReference type="Proteomes" id="UP000264492">
    <property type="component" value="Unassembled WGS sequence"/>
</dbReference>
<proteinExistence type="predicted"/>
<keyword evidence="3" id="KW-1185">Reference proteome</keyword>